<dbReference type="Pfam" id="PF00646">
    <property type="entry name" value="F-box"/>
    <property type="match status" value="1"/>
</dbReference>
<reference evidence="3" key="1">
    <citation type="submission" date="2016-11" db="UniProtKB">
        <authorList>
            <consortium name="WormBaseParasite"/>
        </authorList>
    </citation>
    <scope>IDENTIFICATION</scope>
</reference>
<dbReference type="GO" id="GO:0045087">
    <property type="term" value="P:innate immune response"/>
    <property type="evidence" value="ECO:0007669"/>
    <property type="project" value="TreeGrafter"/>
</dbReference>
<dbReference type="AlphaFoldDB" id="A0A1I7UI37"/>
<organism evidence="2 3">
    <name type="scientific">Caenorhabditis tropicalis</name>
    <dbReference type="NCBI Taxonomy" id="1561998"/>
    <lineage>
        <taxon>Eukaryota</taxon>
        <taxon>Metazoa</taxon>
        <taxon>Ecdysozoa</taxon>
        <taxon>Nematoda</taxon>
        <taxon>Chromadorea</taxon>
        <taxon>Rhabditida</taxon>
        <taxon>Rhabditina</taxon>
        <taxon>Rhabditomorpha</taxon>
        <taxon>Rhabditoidea</taxon>
        <taxon>Rhabditidae</taxon>
        <taxon>Peloderinae</taxon>
        <taxon>Caenorhabditis</taxon>
    </lineage>
</organism>
<evidence type="ECO:0000313" key="2">
    <source>
        <dbReference type="Proteomes" id="UP000095282"/>
    </source>
</evidence>
<sequence>MCESFLNLELDQKTIYDLPIEILENIAEKLDFKSQMTLRRVSRGLRDIVDQARLSIDEVQCHFRLSSISPFFPFTPRLSSAKMTIRNAKKNYNRRYEWKDISERAFNDMKILLSNPRLRLARFEWNNQLSAKIDEKLMEIMNSLNQKLEIVSLDANGESIIDLLKAIKPGTLKYIYLRGKSIDIDQLAQLDQWKKAKSVYIWKPIPDFSLNHFQHFKYVDIEVESFSMDDLLLVKKLFSENAKRIIIKTQNNLSELEIMEPLDITALLYNRSGYFAGKYSAPNGYVRVRLEDFQISFRSVRTPF</sequence>
<proteinExistence type="predicted"/>
<accession>A0A1I7UI37</accession>
<dbReference type="PROSITE" id="PS50181">
    <property type="entry name" value="FBOX"/>
    <property type="match status" value="1"/>
</dbReference>
<dbReference type="PANTHER" id="PTHR23015">
    <property type="entry name" value="UNCHARACTERIZED C.ELEGANS PROTEIN"/>
    <property type="match status" value="1"/>
</dbReference>
<dbReference type="CDD" id="cd22150">
    <property type="entry name" value="F-box_CeFBXA-like"/>
    <property type="match status" value="1"/>
</dbReference>
<dbReference type="SUPFAM" id="SSF81383">
    <property type="entry name" value="F-box domain"/>
    <property type="match status" value="1"/>
</dbReference>
<name>A0A1I7UI37_9PELO</name>
<evidence type="ECO:0000259" key="1">
    <source>
        <dbReference type="PROSITE" id="PS50181"/>
    </source>
</evidence>
<dbReference type="Proteomes" id="UP000095282">
    <property type="component" value="Unplaced"/>
</dbReference>
<dbReference type="InterPro" id="IPR040161">
    <property type="entry name" value="FB224"/>
</dbReference>
<feature type="domain" description="F-box" evidence="1">
    <location>
        <begin position="12"/>
        <end position="59"/>
    </location>
</feature>
<dbReference type="Pfam" id="PF01827">
    <property type="entry name" value="FTH"/>
    <property type="match status" value="1"/>
</dbReference>
<protein>
    <submittedName>
        <fullName evidence="3">F-box domain-containing protein</fullName>
    </submittedName>
</protein>
<dbReference type="InterPro" id="IPR002900">
    <property type="entry name" value="DUF38/FTH_CAE_spp"/>
</dbReference>
<dbReference type="SMART" id="SM00256">
    <property type="entry name" value="FBOX"/>
    <property type="match status" value="1"/>
</dbReference>
<dbReference type="PANTHER" id="PTHR23015:SF4">
    <property type="entry name" value="DUF38 DOMAIN-CONTAINING PROTEIN-RELATED"/>
    <property type="match status" value="1"/>
</dbReference>
<keyword evidence="2" id="KW-1185">Reference proteome</keyword>
<dbReference type="InterPro" id="IPR001810">
    <property type="entry name" value="F-box_dom"/>
</dbReference>
<evidence type="ECO:0000313" key="3">
    <source>
        <dbReference type="WBParaSite" id="Csp11.Scaffold629.g9554.t1"/>
    </source>
</evidence>
<dbReference type="WBParaSite" id="Csp11.Scaffold629.g9554.t1">
    <property type="protein sequence ID" value="Csp11.Scaffold629.g9554.t1"/>
    <property type="gene ID" value="Csp11.Scaffold629.g9554"/>
</dbReference>
<dbReference type="InterPro" id="IPR036047">
    <property type="entry name" value="F-box-like_dom_sf"/>
</dbReference>